<keyword evidence="11" id="KW-1185">Reference proteome</keyword>
<evidence type="ECO:0000256" key="1">
    <source>
        <dbReference type="ARBA" id="ARBA00004147"/>
    </source>
</evidence>
<accession>A0A7S9YUR1</accession>
<evidence type="ECO:0000256" key="5">
    <source>
        <dbReference type="ARBA" id="ARBA00022562"/>
    </source>
</evidence>
<evidence type="ECO:0000313" key="10">
    <source>
        <dbReference type="EMBL" id="QPI70158.1"/>
    </source>
</evidence>
<evidence type="ECO:0000256" key="3">
    <source>
        <dbReference type="ARBA" id="ARBA00004535"/>
    </source>
</evidence>
<dbReference type="InterPro" id="IPR005207">
    <property type="entry name" value="Herpes_UL14"/>
</dbReference>
<evidence type="ECO:0000256" key="9">
    <source>
        <dbReference type="SAM" id="MobiDB-lite"/>
    </source>
</evidence>
<dbReference type="EMBL" id="MT012704">
    <property type="protein sequence ID" value="QPI70158.1"/>
    <property type="molecule type" value="Genomic_DNA"/>
</dbReference>
<dbReference type="GO" id="GO:0030430">
    <property type="term" value="C:host cell cytoplasm"/>
    <property type="evidence" value="ECO:0007669"/>
    <property type="project" value="UniProtKB-SubCell"/>
</dbReference>
<keyword evidence="6" id="KW-0920">Virion tegument</keyword>
<evidence type="ECO:0000256" key="6">
    <source>
        <dbReference type="ARBA" id="ARBA00022580"/>
    </source>
</evidence>
<keyword evidence="5" id="KW-1048">Host nucleus</keyword>
<keyword evidence="8" id="KW-1035">Host cytoplasm</keyword>
<feature type="compositionally biased region" description="Low complexity" evidence="9">
    <location>
        <begin position="237"/>
        <end position="253"/>
    </location>
</feature>
<proteinExistence type="inferred from homology"/>
<dbReference type="RefSeq" id="YP_010801447.1">
    <property type="nucleotide sequence ID" value="NC_076964.1"/>
</dbReference>
<reference evidence="10" key="1">
    <citation type="journal article" date="2020" name="Emerg. Infect. Dis.">
        <title>Identification of a Novel alpha-herpesvirus Associated with Ulcerative Stomatitis in Donkeys.</title>
        <authorList>
            <person name="Martella V."/>
            <person name="Lanave G."/>
            <person name="Camero M."/>
            <person name="Larocca V."/>
            <person name="Lorusso E."/>
            <person name="Catella C."/>
            <person name="Capozza P."/>
            <person name="Tempesta M."/>
            <person name="Buonavoglia C."/>
        </authorList>
    </citation>
    <scope>NUCLEOTIDE SEQUENCE</scope>
    <source>
        <strain evidence="10">AsHV/Bari/2011/740</strain>
    </source>
</reference>
<keyword evidence="7" id="KW-0946">Virion</keyword>
<evidence type="ECO:0000256" key="7">
    <source>
        <dbReference type="ARBA" id="ARBA00022844"/>
    </source>
</evidence>
<name>A0A7S9YUR1_9ALPH</name>
<dbReference type="Proteomes" id="UP001143705">
    <property type="component" value="Segment"/>
</dbReference>
<feature type="region of interest" description="Disordered" evidence="9">
    <location>
        <begin position="167"/>
        <end position="285"/>
    </location>
</feature>
<dbReference type="GeneID" id="80540156"/>
<comment type="similarity">
    <text evidence="4">Belongs to the alphaherpesvirinae HHV-1 UL14 protein family.</text>
</comment>
<dbReference type="GO" id="GO:0042025">
    <property type="term" value="C:host cell nucleus"/>
    <property type="evidence" value="ECO:0007669"/>
    <property type="project" value="UniProtKB-SubCell"/>
</dbReference>
<evidence type="ECO:0000256" key="2">
    <source>
        <dbReference type="ARBA" id="ARBA00004192"/>
    </source>
</evidence>
<sequence>MSRGSRSARRQRLQLEEAYAREAIFKAHTLDLLRGGVDRRNPAFVRAFTSAKQASAELDRYLHANSRVELVAQKARTLAQRVEAQAAVGELLDRHRRFLQPDFIAKFDAAEDDLAEKEDQLTDALVALDLDDACDEDAAERGWLNPGDEALLTRWMLGAAPRVSAGFAAEPRSPIPPGPGGTREAARTTPGATSPEPHTRPPSQRAETGAAASRPLDDGGSGPRPGGPRVSPPRDPTGPGRRWPPGAGRPRAGSSDGPGDATRSPPTSPGSPVWLGGMPPLSDAELSVYTGIPTMNGPIYPDATRGA</sequence>
<organism evidence="10 11">
    <name type="scientific">Equid herpesvirus 6</name>
    <dbReference type="NCBI Taxonomy" id="173566"/>
    <lineage>
        <taxon>Viruses</taxon>
        <taxon>Duplodnaviria</taxon>
        <taxon>Heunggongvirae</taxon>
        <taxon>Peploviricota</taxon>
        <taxon>Herviviricetes</taxon>
        <taxon>Herpesvirales</taxon>
        <taxon>Orthoherpesviridae</taxon>
        <taxon>Alphaherpesvirinae</taxon>
        <taxon>Varicellovirus</taxon>
    </lineage>
</organism>
<comment type="subcellular location">
    <subcellularLocation>
        <location evidence="2">Host cytoplasm</location>
    </subcellularLocation>
    <subcellularLocation>
        <location evidence="1">Host nucleus</location>
    </subcellularLocation>
    <subcellularLocation>
        <location evidence="3">Virion tegument</location>
    </subcellularLocation>
</comment>
<evidence type="ECO:0000256" key="8">
    <source>
        <dbReference type="ARBA" id="ARBA00023200"/>
    </source>
</evidence>
<dbReference type="KEGG" id="vg:80540156"/>
<evidence type="ECO:0000256" key="4">
    <source>
        <dbReference type="ARBA" id="ARBA00009888"/>
    </source>
</evidence>
<dbReference type="Pfam" id="PF03580">
    <property type="entry name" value="Herpes_UL14"/>
    <property type="match status" value="1"/>
</dbReference>
<dbReference type="GO" id="GO:0019033">
    <property type="term" value="C:viral tegument"/>
    <property type="evidence" value="ECO:0007669"/>
    <property type="project" value="UniProtKB-SubCell"/>
</dbReference>
<protein>
    <submittedName>
        <fullName evidence="10">Tegument protein UL14</fullName>
    </submittedName>
</protein>
<evidence type="ECO:0000313" key="11">
    <source>
        <dbReference type="Proteomes" id="UP001143705"/>
    </source>
</evidence>